<dbReference type="AlphaFoldDB" id="A0A0N4SWR1"/>
<dbReference type="WBParaSite" id="BPAG_0000008101-mRNA-1">
    <property type="protein sequence ID" value="BPAG_0000008101-mRNA-1"/>
    <property type="gene ID" value="BPAG_0000008101"/>
</dbReference>
<evidence type="ECO:0000313" key="1">
    <source>
        <dbReference type="EMBL" id="VDN81268.1"/>
    </source>
</evidence>
<dbReference type="EMBL" id="UZAD01000003">
    <property type="protein sequence ID" value="VDN81268.1"/>
    <property type="molecule type" value="Genomic_DNA"/>
</dbReference>
<evidence type="ECO:0000313" key="2">
    <source>
        <dbReference type="Proteomes" id="UP000278627"/>
    </source>
</evidence>
<name>A0A0N4SWR1_BRUPA</name>
<proteinExistence type="predicted"/>
<keyword evidence="2" id="KW-1185">Reference proteome</keyword>
<sequence length="87" mass="10019">MQKQAPCRWVNFASFRNSFSPLRPTNTPTFMLICPPFATHATMQCSISPEQYKLFSNTKNAVPLEILKTALSYSNRIFKFNSLLKKK</sequence>
<accession>A0A0N4SWR1</accession>
<evidence type="ECO:0000313" key="3">
    <source>
        <dbReference type="WBParaSite" id="BPAG_0000008101-mRNA-1"/>
    </source>
</evidence>
<gene>
    <name evidence="1" type="ORF">BPAG_LOCUS82</name>
</gene>
<organism evidence="3">
    <name type="scientific">Brugia pahangi</name>
    <name type="common">Filarial nematode worm</name>
    <dbReference type="NCBI Taxonomy" id="6280"/>
    <lineage>
        <taxon>Eukaryota</taxon>
        <taxon>Metazoa</taxon>
        <taxon>Ecdysozoa</taxon>
        <taxon>Nematoda</taxon>
        <taxon>Chromadorea</taxon>
        <taxon>Rhabditida</taxon>
        <taxon>Spirurina</taxon>
        <taxon>Spiruromorpha</taxon>
        <taxon>Filarioidea</taxon>
        <taxon>Onchocercidae</taxon>
        <taxon>Brugia</taxon>
    </lineage>
</organism>
<protein>
    <submittedName>
        <fullName evidence="1 3">Uncharacterized protein</fullName>
    </submittedName>
</protein>
<reference evidence="3" key="1">
    <citation type="submission" date="2017-02" db="UniProtKB">
        <authorList>
            <consortium name="WormBaseParasite"/>
        </authorList>
    </citation>
    <scope>IDENTIFICATION</scope>
</reference>
<dbReference type="Proteomes" id="UP000278627">
    <property type="component" value="Unassembled WGS sequence"/>
</dbReference>
<reference evidence="1 2" key="2">
    <citation type="submission" date="2018-11" db="EMBL/GenBank/DDBJ databases">
        <authorList>
            <consortium name="Pathogen Informatics"/>
        </authorList>
    </citation>
    <scope>NUCLEOTIDE SEQUENCE [LARGE SCALE GENOMIC DNA]</scope>
</reference>